<dbReference type="InterPro" id="IPR036390">
    <property type="entry name" value="WH_DNA-bd_sf"/>
</dbReference>
<dbReference type="InterPro" id="IPR000847">
    <property type="entry name" value="LysR_HTH_N"/>
</dbReference>
<evidence type="ECO:0000313" key="7">
    <source>
        <dbReference type="Proteomes" id="UP000194360"/>
    </source>
</evidence>
<dbReference type="Pfam" id="PF00126">
    <property type="entry name" value="HTH_1"/>
    <property type="match status" value="1"/>
</dbReference>
<sequence>MTAPTARLANLDLNLLVSLRELLRERNVTRAAARIGISQPAASAALSRLRRHFDDELLARRPGGYVLTPLAAQLVDQVEGVCSAAERLFDTGHRFDPATARRGFTLLVADYTIAVLGPALSSALAARAPGVELRLRLVRESFSADIGETIRLIDGMIAPHAIRFERPELRSTGLFSDRWVCVVDASHPSAAAGALTLDELAAMPWVVPFAPDRGMSASAPMTRQLNRLGLEPEIRVRVESYLSVPYLVVGTDRVALLQERLARQVADRLGLAVLACPGEPGPIAERLWWHSDLDADPAHRWFRDLIVEVAGTVEQCPLSRHYLSGR</sequence>
<dbReference type="SUPFAM" id="SSF46785">
    <property type="entry name" value="Winged helix' DNA-binding domain"/>
    <property type="match status" value="1"/>
</dbReference>
<evidence type="ECO:0000313" key="6">
    <source>
        <dbReference type="EMBL" id="OSY43294.1"/>
    </source>
</evidence>
<keyword evidence="2" id="KW-0805">Transcription regulation</keyword>
<dbReference type="RefSeq" id="WP_085911198.1">
    <property type="nucleotide sequence ID" value="NZ_AP018920.1"/>
</dbReference>
<dbReference type="Gene3D" id="1.10.10.10">
    <property type="entry name" value="Winged helix-like DNA-binding domain superfamily/Winged helix DNA-binding domain"/>
    <property type="match status" value="1"/>
</dbReference>
<evidence type="ECO:0000256" key="3">
    <source>
        <dbReference type="ARBA" id="ARBA00023125"/>
    </source>
</evidence>
<dbReference type="CDD" id="cd08417">
    <property type="entry name" value="PBP2_Nitroaromatics_like"/>
    <property type="match status" value="1"/>
</dbReference>
<dbReference type="PRINTS" id="PR00039">
    <property type="entry name" value="HTHLYSR"/>
</dbReference>
<keyword evidence="3" id="KW-0238">DNA-binding</keyword>
<dbReference type="EMBL" id="MIGB01000003">
    <property type="protein sequence ID" value="OSY43294.1"/>
    <property type="molecule type" value="Genomic_DNA"/>
</dbReference>
<comment type="similarity">
    <text evidence="1">Belongs to the LysR transcriptional regulatory family.</text>
</comment>
<comment type="caution">
    <text evidence="6">The sequence shown here is derived from an EMBL/GenBank/DDBJ whole genome shotgun (WGS) entry which is preliminary data.</text>
</comment>
<dbReference type="OrthoDB" id="8717159at2"/>
<gene>
    <name evidence="6" type="primary">leuO</name>
    <name evidence="6" type="ORF">BG845_00899</name>
</gene>
<proteinExistence type="inferred from homology"/>
<protein>
    <submittedName>
        <fullName evidence="6">HTH-type transcriptional regulator LeuO</fullName>
    </submittedName>
</protein>
<evidence type="ECO:0000256" key="4">
    <source>
        <dbReference type="ARBA" id="ARBA00023163"/>
    </source>
</evidence>
<reference evidence="6 7" key="1">
    <citation type="submission" date="2016-09" db="EMBL/GenBank/DDBJ databases">
        <title>Pseudonocardia autotrophica DSM535, a candidate organism with high potential of specific P450 cytochromes.</title>
        <authorList>
            <person name="Grumaz C."/>
            <person name="Vainshtein Y."/>
            <person name="Kirstahler P."/>
            <person name="Sohn K."/>
        </authorList>
    </citation>
    <scope>NUCLEOTIDE SEQUENCE [LARGE SCALE GENOMIC DNA]</scope>
    <source>
        <strain evidence="6 7">DSM 535</strain>
    </source>
</reference>
<dbReference type="PROSITE" id="PS50931">
    <property type="entry name" value="HTH_LYSR"/>
    <property type="match status" value="1"/>
</dbReference>
<dbReference type="GO" id="GO:0003700">
    <property type="term" value="F:DNA-binding transcription factor activity"/>
    <property type="evidence" value="ECO:0007669"/>
    <property type="project" value="InterPro"/>
</dbReference>
<keyword evidence="4" id="KW-0804">Transcription</keyword>
<dbReference type="InterPro" id="IPR005119">
    <property type="entry name" value="LysR_subst-bd"/>
</dbReference>
<dbReference type="Gene3D" id="3.40.190.10">
    <property type="entry name" value="Periplasmic binding protein-like II"/>
    <property type="match status" value="2"/>
</dbReference>
<feature type="domain" description="HTH lysR-type" evidence="5">
    <location>
        <begin position="11"/>
        <end position="68"/>
    </location>
</feature>
<dbReference type="GO" id="GO:0003677">
    <property type="term" value="F:DNA binding"/>
    <property type="evidence" value="ECO:0007669"/>
    <property type="project" value="UniProtKB-KW"/>
</dbReference>
<dbReference type="AlphaFoldDB" id="A0A1Y2N745"/>
<name>A0A1Y2N745_PSEAH</name>
<dbReference type="InterPro" id="IPR050389">
    <property type="entry name" value="LysR-type_TF"/>
</dbReference>
<dbReference type="Proteomes" id="UP000194360">
    <property type="component" value="Unassembled WGS sequence"/>
</dbReference>
<evidence type="ECO:0000256" key="1">
    <source>
        <dbReference type="ARBA" id="ARBA00009437"/>
    </source>
</evidence>
<dbReference type="PANTHER" id="PTHR30118:SF15">
    <property type="entry name" value="TRANSCRIPTIONAL REGULATORY PROTEIN"/>
    <property type="match status" value="1"/>
</dbReference>
<dbReference type="SUPFAM" id="SSF53850">
    <property type="entry name" value="Periplasmic binding protein-like II"/>
    <property type="match status" value="1"/>
</dbReference>
<dbReference type="PANTHER" id="PTHR30118">
    <property type="entry name" value="HTH-TYPE TRANSCRIPTIONAL REGULATOR LEUO-RELATED"/>
    <property type="match status" value="1"/>
</dbReference>
<evidence type="ECO:0000259" key="5">
    <source>
        <dbReference type="PROSITE" id="PS50931"/>
    </source>
</evidence>
<dbReference type="InterPro" id="IPR036388">
    <property type="entry name" value="WH-like_DNA-bd_sf"/>
</dbReference>
<dbReference type="STRING" id="2074.BG845_00899"/>
<dbReference type="InterPro" id="IPR037402">
    <property type="entry name" value="YidZ_PBP2"/>
</dbReference>
<accession>A0A1Y2N745</accession>
<evidence type="ECO:0000256" key="2">
    <source>
        <dbReference type="ARBA" id="ARBA00023015"/>
    </source>
</evidence>
<keyword evidence="7" id="KW-1185">Reference proteome</keyword>
<dbReference type="Pfam" id="PF03466">
    <property type="entry name" value="LysR_substrate"/>
    <property type="match status" value="1"/>
</dbReference>
<organism evidence="6 7">
    <name type="scientific">Pseudonocardia autotrophica</name>
    <name type="common">Amycolata autotrophica</name>
    <name type="synonym">Nocardia autotrophica</name>
    <dbReference type="NCBI Taxonomy" id="2074"/>
    <lineage>
        <taxon>Bacteria</taxon>
        <taxon>Bacillati</taxon>
        <taxon>Actinomycetota</taxon>
        <taxon>Actinomycetes</taxon>
        <taxon>Pseudonocardiales</taxon>
        <taxon>Pseudonocardiaceae</taxon>
        <taxon>Pseudonocardia</taxon>
    </lineage>
</organism>